<dbReference type="AlphaFoldDB" id="G4HEJ8"/>
<organism evidence="1 2">
    <name type="scientific">Paenibacillus lactis 154</name>
    <dbReference type="NCBI Taxonomy" id="743719"/>
    <lineage>
        <taxon>Bacteria</taxon>
        <taxon>Bacillati</taxon>
        <taxon>Bacillota</taxon>
        <taxon>Bacilli</taxon>
        <taxon>Bacillales</taxon>
        <taxon>Paenibacillaceae</taxon>
        <taxon>Paenibacillus</taxon>
    </lineage>
</organism>
<evidence type="ECO:0000313" key="1">
    <source>
        <dbReference type="EMBL" id="EHB65267.1"/>
    </source>
</evidence>
<dbReference type="eggNOG" id="ENOG50334J1">
    <property type="taxonomic scope" value="Bacteria"/>
</dbReference>
<sequence>MSDLSMFFAGNAALEVTEDFVVSERFKDADGKPVPWKLRSITEEQNSEIRKMSTRKVKGKGGIYTPELDPAEYMARLMTSCVVFPDLQNADLQKSYGVKGAEVLLRKMLLPGEFAALGERVQTMNGFDQDINDLVEEVKN</sequence>
<dbReference type="InterPro" id="IPR014986">
    <property type="entry name" value="XkdN-like"/>
</dbReference>
<dbReference type="EMBL" id="AGIP01000004">
    <property type="protein sequence ID" value="EHB65267.1"/>
    <property type="molecule type" value="Genomic_DNA"/>
</dbReference>
<dbReference type="Gene3D" id="3.30.2220.30">
    <property type="match status" value="1"/>
</dbReference>
<gene>
    <name evidence="1" type="ORF">PaelaDRAFT_2409</name>
</gene>
<protein>
    <submittedName>
        <fullName evidence="1">XkdN-like protein</fullName>
    </submittedName>
</protein>
<accession>G4HEJ8</accession>
<dbReference type="PATRIC" id="fig|743719.3.peg.2430"/>
<evidence type="ECO:0000313" key="2">
    <source>
        <dbReference type="Proteomes" id="UP000003891"/>
    </source>
</evidence>
<reference evidence="1 2" key="1">
    <citation type="submission" date="2011-09" db="EMBL/GenBank/DDBJ databases">
        <title>The draft genome of Paenibacillus lactis 154.</title>
        <authorList>
            <consortium name="US DOE Joint Genome Institute (JGI-PGF)"/>
            <person name="Lucas S."/>
            <person name="Han J."/>
            <person name="Lapidus A."/>
            <person name="Cheng J.-F."/>
            <person name="Goodwin L."/>
            <person name="Pitluck S."/>
            <person name="Peters L."/>
            <person name="Land M.L."/>
            <person name="Hauser L."/>
            <person name="Siebers A."/>
            <person name="Thelen M."/>
            <person name="Hugenholtz P."/>
            <person name="Allgaier M."/>
            <person name="Woyke T.J."/>
        </authorList>
    </citation>
    <scope>NUCLEOTIDE SEQUENCE [LARGE SCALE GENOMIC DNA]</scope>
    <source>
        <strain evidence="1 2">154</strain>
    </source>
</reference>
<dbReference type="STRING" id="743719.PaelaDRAFT_2409"/>
<proteinExistence type="predicted"/>
<dbReference type="Pfam" id="PF08890">
    <property type="entry name" value="Phage_TAC_5"/>
    <property type="match status" value="1"/>
</dbReference>
<dbReference type="InterPro" id="IPR038559">
    <property type="entry name" value="XkdN-like_sf"/>
</dbReference>
<name>G4HEJ8_9BACL</name>
<dbReference type="RefSeq" id="WP_007129581.1">
    <property type="nucleotide sequence ID" value="NZ_AGIP01000004.1"/>
</dbReference>
<dbReference type="OrthoDB" id="1807498at2"/>
<dbReference type="Proteomes" id="UP000003891">
    <property type="component" value="Unassembled WGS sequence"/>
</dbReference>